<dbReference type="AlphaFoldDB" id="A0A9W5KR90"/>
<dbReference type="EMBL" id="AHFG01000091">
    <property type="protein sequence ID" value="EJR63032.1"/>
    <property type="molecule type" value="Genomic_DNA"/>
</dbReference>
<proteinExistence type="predicted"/>
<reference evidence="1 2" key="1">
    <citation type="submission" date="2012-04" db="EMBL/GenBank/DDBJ databases">
        <title>The Genome Sequence of Bacillus cereus VD154.</title>
        <authorList>
            <consortium name="The Broad Institute Genome Sequencing Platform"/>
            <consortium name="The Broad Institute Genome Sequencing Center for Infectious Disease"/>
            <person name="Feldgarden M."/>
            <person name="Van der Auwera G.A."/>
            <person name="Mahillon J."/>
            <person name="Duprez V."/>
            <person name="Timmery S."/>
            <person name="Mattelet C."/>
            <person name="Dierick K."/>
            <person name="Sun M."/>
            <person name="Yu Z."/>
            <person name="Zhu L."/>
            <person name="Hu X."/>
            <person name="Shank E.B."/>
            <person name="Swiecicka I."/>
            <person name="Hansen B.M."/>
            <person name="Andrup L."/>
            <person name="Young S.K."/>
            <person name="Zeng Q."/>
            <person name="Gargeya S."/>
            <person name="Fitzgerald M."/>
            <person name="Haas B."/>
            <person name="Abouelleil A."/>
            <person name="Alvarado L."/>
            <person name="Arachchi H.M."/>
            <person name="Berlin A."/>
            <person name="Chapman S.B."/>
            <person name="Goldberg J."/>
            <person name="Griggs A."/>
            <person name="Gujja S."/>
            <person name="Hansen M."/>
            <person name="Howarth C."/>
            <person name="Imamovic A."/>
            <person name="Larimer J."/>
            <person name="McCowen C."/>
            <person name="Montmayeur A."/>
            <person name="Murphy C."/>
            <person name="Neiman D."/>
            <person name="Pearson M."/>
            <person name="Priest M."/>
            <person name="Roberts A."/>
            <person name="Saif S."/>
            <person name="Shea T."/>
            <person name="Sisk P."/>
            <person name="Sykes S."/>
            <person name="Wortman J."/>
            <person name="Nusbaum C."/>
            <person name="Birren B."/>
        </authorList>
    </citation>
    <scope>NUCLEOTIDE SEQUENCE [LARGE SCALE GENOMIC DNA]</scope>
    <source>
        <strain evidence="1 2">VD154</strain>
    </source>
</reference>
<evidence type="ECO:0000313" key="2">
    <source>
        <dbReference type="Proteomes" id="UP000006967"/>
    </source>
</evidence>
<accession>A0A9W5KR90</accession>
<organism evidence="1 2">
    <name type="scientific">Bacillus cereus VD154</name>
    <dbReference type="NCBI Taxonomy" id="1053238"/>
    <lineage>
        <taxon>Bacteria</taxon>
        <taxon>Bacillati</taxon>
        <taxon>Bacillota</taxon>
        <taxon>Bacilli</taxon>
        <taxon>Bacillales</taxon>
        <taxon>Bacillaceae</taxon>
        <taxon>Bacillus</taxon>
        <taxon>Bacillus cereus group</taxon>
    </lineage>
</organism>
<dbReference type="Proteomes" id="UP000006967">
    <property type="component" value="Unassembled WGS sequence"/>
</dbReference>
<protein>
    <submittedName>
        <fullName evidence="1">Uncharacterized protein</fullName>
    </submittedName>
</protein>
<comment type="caution">
    <text evidence="1">The sequence shown here is derived from an EMBL/GenBank/DDBJ whole genome shotgun (WGS) entry which is preliminary data.</text>
</comment>
<name>A0A9W5KR90_BACCE</name>
<evidence type="ECO:0000313" key="1">
    <source>
        <dbReference type="EMBL" id="EJR63032.1"/>
    </source>
</evidence>
<gene>
    <name evidence="1" type="ORF">IK5_05876</name>
</gene>
<sequence>MEALPTRYNFISCTLVPTVQFKFSRFGGNHGRKGIILSSYNELCAESINTDRNWINVSDVILNKQMIRGEWMKRILK</sequence>